<evidence type="ECO:0000313" key="2">
    <source>
        <dbReference type="Proteomes" id="UP001066276"/>
    </source>
</evidence>
<accession>A0AAV7M758</accession>
<keyword evidence="2" id="KW-1185">Reference proteome</keyword>
<reference evidence="1" key="1">
    <citation type="journal article" date="2022" name="bioRxiv">
        <title>Sequencing and chromosome-scale assembly of the giantPleurodeles waltlgenome.</title>
        <authorList>
            <person name="Brown T."/>
            <person name="Elewa A."/>
            <person name="Iarovenko S."/>
            <person name="Subramanian E."/>
            <person name="Araus A.J."/>
            <person name="Petzold A."/>
            <person name="Susuki M."/>
            <person name="Suzuki K.-i.T."/>
            <person name="Hayashi T."/>
            <person name="Toyoda A."/>
            <person name="Oliveira C."/>
            <person name="Osipova E."/>
            <person name="Leigh N.D."/>
            <person name="Simon A."/>
            <person name="Yun M.H."/>
        </authorList>
    </citation>
    <scope>NUCLEOTIDE SEQUENCE</scope>
    <source>
        <strain evidence="1">20211129_DDA</strain>
        <tissue evidence="1">Liver</tissue>
    </source>
</reference>
<evidence type="ECO:0000313" key="1">
    <source>
        <dbReference type="EMBL" id="KAJ1098924.1"/>
    </source>
</evidence>
<protein>
    <submittedName>
        <fullName evidence="1">Uncharacterized protein</fullName>
    </submittedName>
</protein>
<sequence length="72" mass="7954">MVLKSLVKIRPVPTKCHSWLTNAVSAMDDFIKQQRSDAGRWTLIAYCARAAVKRLLGSGLAAVRKQRGRGNS</sequence>
<dbReference type="EMBL" id="JANPWB010000014">
    <property type="protein sequence ID" value="KAJ1098924.1"/>
    <property type="molecule type" value="Genomic_DNA"/>
</dbReference>
<comment type="caution">
    <text evidence="1">The sequence shown here is derived from an EMBL/GenBank/DDBJ whole genome shotgun (WGS) entry which is preliminary data.</text>
</comment>
<dbReference type="AlphaFoldDB" id="A0AAV7M758"/>
<proteinExistence type="predicted"/>
<organism evidence="1 2">
    <name type="scientific">Pleurodeles waltl</name>
    <name type="common">Iberian ribbed newt</name>
    <dbReference type="NCBI Taxonomy" id="8319"/>
    <lineage>
        <taxon>Eukaryota</taxon>
        <taxon>Metazoa</taxon>
        <taxon>Chordata</taxon>
        <taxon>Craniata</taxon>
        <taxon>Vertebrata</taxon>
        <taxon>Euteleostomi</taxon>
        <taxon>Amphibia</taxon>
        <taxon>Batrachia</taxon>
        <taxon>Caudata</taxon>
        <taxon>Salamandroidea</taxon>
        <taxon>Salamandridae</taxon>
        <taxon>Pleurodelinae</taxon>
        <taxon>Pleurodeles</taxon>
    </lineage>
</organism>
<dbReference type="Proteomes" id="UP001066276">
    <property type="component" value="Chromosome 10"/>
</dbReference>
<name>A0AAV7M758_PLEWA</name>
<gene>
    <name evidence="1" type="ORF">NDU88_004031</name>
</gene>